<evidence type="ECO:0000313" key="2">
    <source>
        <dbReference type="Proteomes" id="UP001423409"/>
    </source>
</evidence>
<sequence>MFVSRCVKHHLRTKLLEYCPQSPFITHVANQCDLFNLWKSPL</sequence>
<evidence type="ECO:0000313" key="1">
    <source>
        <dbReference type="EMBL" id="GAA5441463.1"/>
    </source>
</evidence>
<keyword evidence="2" id="KW-1185">Reference proteome</keyword>
<dbReference type="EMBL" id="BAABQU010000051">
    <property type="protein sequence ID" value="GAA5441463.1"/>
    <property type="molecule type" value="Genomic_DNA"/>
</dbReference>
<protein>
    <submittedName>
        <fullName evidence="1">Uncharacterized protein</fullName>
    </submittedName>
</protein>
<proteinExistence type="predicted"/>
<organism evidence="1 2">
    <name type="scientific">Deinococcus caeni</name>
    <dbReference type="NCBI Taxonomy" id="569127"/>
    <lineage>
        <taxon>Bacteria</taxon>
        <taxon>Thermotogati</taxon>
        <taxon>Deinococcota</taxon>
        <taxon>Deinococci</taxon>
        <taxon>Deinococcales</taxon>
        <taxon>Deinococcaceae</taxon>
        <taxon>Deinococcus</taxon>
    </lineage>
</organism>
<comment type="caution">
    <text evidence="1">The sequence shown here is derived from an EMBL/GenBank/DDBJ whole genome shotgun (WGS) entry which is preliminary data.</text>
</comment>
<name>A0ABP9UFF4_9DEIO</name>
<gene>
    <name evidence="1" type="ORF">Dcae01_03000</name>
</gene>
<accession>A0ABP9UFF4</accession>
<reference evidence="1 2" key="1">
    <citation type="submission" date="2024-02" db="EMBL/GenBank/DDBJ databases">
        <title>Deinococcus caeni NBRC 101312.</title>
        <authorList>
            <person name="Ichikawa N."/>
            <person name="Katano-Makiyama Y."/>
            <person name="Hidaka K."/>
        </authorList>
    </citation>
    <scope>NUCLEOTIDE SEQUENCE [LARGE SCALE GENOMIC DNA]</scope>
    <source>
        <strain evidence="1 2">NBRC 101312</strain>
    </source>
</reference>
<dbReference type="Proteomes" id="UP001423409">
    <property type="component" value="Unassembled WGS sequence"/>
</dbReference>